<evidence type="ECO:0000313" key="20">
    <source>
        <dbReference type="Proteomes" id="UP000275385"/>
    </source>
</evidence>
<gene>
    <name evidence="19" type="ORF">DL546_006759</name>
</gene>
<keyword evidence="11" id="KW-0460">Magnesium</keyword>
<evidence type="ECO:0000256" key="6">
    <source>
        <dbReference type="ARBA" id="ARBA00022679"/>
    </source>
</evidence>
<evidence type="ECO:0000256" key="1">
    <source>
        <dbReference type="ARBA" id="ARBA00001771"/>
    </source>
</evidence>
<evidence type="ECO:0000256" key="11">
    <source>
        <dbReference type="ARBA" id="ARBA00022842"/>
    </source>
</evidence>
<evidence type="ECO:0000256" key="5">
    <source>
        <dbReference type="ARBA" id="ARBA00005165"/>
    </source>
</evidence>
<dbReference type="GO" id="GO:0005737">
    <property type="term" value="C:cytoplasm"/>
    <property type="evidence" value="ECO:0007669"/>
    <property type="project" value="TreeGrafter"/>
</dbReference>
<evidence type="ECO:0000256" key="7">
    <source>
        <dbReference type="ARBA" id="ARBA00022723"/>
    </source>
</evidence>
<evidence type="ECO:0000256" key="14">
    <source>
        <dbReference type="ARBA" id="ARBA00047851"/>
    </source>
</evidence>
<comment type="catalytic activity">
    <reaction evidence="14">
        <text>2-(2-carboxy-4-methylthiazol-5-yl)ethyl phosphate + 4-amino-2-methyl-5-(diphosphooxymethyl)pyrimidine + 2 H(+) = thiamine phosphate + CO2 + diphosphate</text>
        <dbReference type="Rhea" id="RHEA:47848"/>
        <dbReference type="ChEBI" id="CHEBI:15378"/>
        <dbReference type="ChEBI" id="CHEBI:16526"/>
        <dbReference type="ChEBI" id="CHEBI:33019"/>
        <dbReference type="ChEBI" id="CHEBI:37575"/>
        <dbReference type="ChEBI" id="CHEBI:57841"/>
        <dbReference type="ChEBI" id="CHEBI:62890"/>
        <dbReference type="EC" id="2.5.1.3"/>
    </reaction>
</comment>
<evidence type="ECO:0000256" key="2">
    <source>
        <dbReference type="ARBA" id="ARBA00001946"/>
    </source>
</evidence>
<evidence type="ECO:0000259" key="18">
    <source>
        <dbReference type="Pfam" id="PF02581"/>
    </source>
</evidence>
<dbReference type="Gene3D" id="3.40.1190.20">
    <property type="match status" value="1"/>
</dbReference>
<dbReference type="NCBIfam" id="NF006830">
    <property type="entry name" value="PRK09355.1"/>
    <property type="match status" value="1"/>
</dbReference>
<comment type="catalytic activity">
    <reaction evidence="15">
        <text>2-[(2R,5Z)-2-carboxy-4-methylthiazol-5(2H)-ylidene]ethyl phosphate + 4-amino-2-methyl-5-(diphosphooxymethyl)pyrimidine + 2 H(+) = thiamine phosphate + CO2 + diphosphate</text>
        <dbReference type="Rhea" id="RHEA:47844"/>
        <dbReference type="ChEBI" id="CHEBI:15378"/>
        <dbReference type="ChEBI" id="CHEBI:16526"/>
        <dbReference type="ChEBI" id="CHEBI:33019"/>
        <dbReference type="ChEBI" id="CHEBI:37575"/>
        <dbReference type="ChEBI" id="CHEBI:57841"/>
        <dbReference type="ChEBI" id="CHEBI:62899"/>
        <dbReference type="EC" id="2.5.1.3"/>
    </reaction>
</comment>
<evidence type="ECO:0000256" key="4">
    <source>
        <dbReference type="ARBA" id="ARBA00004868"/>
    </source>
</evidence>
<reference evidence="19 20" key="1">
    <citation type="submission" date="2018-08" db="EMBL/GenBank/DDBJ databases">
        <title>Draft genome of the lignicolous fungus Coniochaeta pulveracea.</title>
        <authorList>
            <person name="Borstlap C.J."/>
            <person name="De Witt R.N."/>
            <person name="Botha A."/>
            <person name="Volschenk H."/>
        </authorList>
    </citation>
    <scope>NUCLEOTIDE SEQUENCE [LARGE SCALE GENOMIC DNA]</scope>
    <source>
        <strain evidence="19 20">CAB683</strain>
    </source>
</reference>
<dbReference type="HAMAP" id="MF_00097">
    <property type="entry name" value="TMP_synthase"/>
    <property type="match status" value="1"/>
</dbReference>
<comment type="catalytic activity">
    <reaction evidence="13">
        <text>4-methyl-5-(2-phosphooxyethyl)-thiazole + 4-amino-2-methyl-5-(diphosphooxymethyl)pyrimidine + H(+) = thiamine phosphate + diphosphate</text>
        <dbReference type="Rhea" id="RHEA:22328"/>
        <dbReference type="ChEBI" id="CHEBI:15378"/>
        <dbReference type="ChEBI" id="CHEBI:33019"/>
        <dbReference type="ChEBI" id="CHEBI:37575"/>
        <dbReference type="ChEBI" id="CHEBI:57841"/>
        <dbReference type="ChEBI" id="CHEBI:58296"/>
        <dbReference type="EC" id="2.5.1.3"/>
    </reaction>
</comment>
<dbReference type="STRING" id="177199.A0A420Y8P9"/>
<dbReference type="InterPro" id="IPR022998">
    <property type="entry name" value="ThiamineP_synth_TenI"/>
</dbReference>
<sequence length="548" mass="56883">MGKHAFDLSLYLVTDSTPEILGNKNICHVVEAALKGGVTIVQYRDKTSDTGELVRVGRELHKICRRFKVPLLINDRVDVALAVGCEGVHIGQDDMDYVTARKLLGPDAIIGVSAGTLEEATVACDQGADYLGIGAIYSTATKTNTKRILGPEGVGEVLRSLHGRTAHDVRAVGIGGVKLSNVGAILRGSASEIEGSKIGLDGIAIVSAIMAASDPEHAAGDFLSAIKQARVDIFRASGQLAGTYVPDEEFVGIAPEVLKAVKQAKPISHNMTNLVVQNFAANVALAVGASPIMANYGEEAADLAKLGGALVINMGTVTPEGLKNYKQALQAYNAAGRPVVLDPVGVGATSVRRAAATEILASGHVTVIKGNEGEIRAIDNLTSSSSSPSMEQQRGVDSSSTLSIQQKAALVARLAARLHTVVILTGAIDLISNGSHTIAIENGHPILGEVTGTGCVLGTTVSAVIAAFGAGEDSEEGRRKTMAAVVAGVAYFNVAAERAAEDVTVKGPGSFVPAFLDSLARVRDENARGETEWVGAVRAYRVDVSKGQ</sequence>
<keyword evidence="6" id="KW-0808">Transferase</keyword>
<dbReference type="SUPFAM" id="SSF51391">
    <property type="entry name" value="Thiamin phosphate synthase"/>
    <property type="match status" value="1"/>
</dbReference>
<dbReference type="GO" id="GO:0004417">
    <property type="term" value="F:hydroxyethylthiazole kinase activity"/>
    <property type="evidence" value="ECO:0007669"/>
    <property type="project" value="UniProtKB-EC"/>
</dbReference>
<comment type="pathway">
    <text evidence="4">Cofactor biosynthesis; thiamine diphosphate biosynthesis; 4-methyl-5-(2-phosphoethyl)-thiazole from 5-(2-hydroxyethyl)-4-methylthiazole: step 1/1.</text>
</comment>
<dbReference type="UniPathway" id="UPA00060">
    <property type="reaction ID" value="UER00139"/>
</dbReference>
<dbReference type="GO" id="GO:0009228">
    <property type="term" value="P:thiamine biosynthetic process"/>
    <property type="evidence" value="ECO:0007669"/>
    <property type="project" value="UniProtKB-KW"/>
</dbReference>
<evidence type="ECO:0000256" key="10">
    <source>
        <dbReference type="ARBA" id="ARBA00022840"/>
    </source>
</evidence>
<dbReference type="GO" id="GO:0000287">
    <property type="term" value="F:magnesium ion binding"/>
    <property type="evidence" value="ECO:0007669"/>
    <property type="project" value="InterPro"/>
</dbReference>
<evidence type="ECO:0000256" key="9">
    <source>
        <dbReference type="ARBA" id="ARBA00022777"/>
    </source>
</evidence>
<keyword evidence="10" id="KW-0067">ATP-binding</keyword>
<dbReference type="GO" id="GO:0004789">
    <property type="term" value="F:thiamine-phosphate diphosphorylase activity"/>
    <property type="evidence" value="ECO:0007669"/>
    <property type="project" value="UniProtKB-EC"/>
</dbReference>
<evidence type="ECO:0000256" key="16">
    <source>
        <dbReference type="ARBA" id="ARBA00061146"/>
    </source>
</evidence>
<comment type="cofactor">
    <cofactor evidence="2">
        <name>Mg(2+)</name>
        <dbReference type="ChEBI" id="CHEBI:18420"/>
    </cofactor>
</comment>
<feature type="domain" description="Thiamine phosphate synthase/TenI" evidence="18">
    <location>
        <begin position="10"/>
        <end position="209"/>
    </location>
</feature>
<evidence type="ECO:0000256" key="8">
    <source>
        <dbReference type="ARBA" id="ARBA00022741"/>
    </source>
</evidence>
<evidence type="ECO:0000256" key="12">
    <source>
        <dbReference type="ARBA" id="ARBA00022977"/>
    </source>
</evidence>
<dbReference type="InterPro" id="IPR013785">
    <property type="entry name" value="Aldolase_TIM"/>
</dbReference>
<dbReference type="FunFam" id="3.20.20.70:FF:000104">
    <property type="entry name" value="Thiamine biosynthetic bifunctional enzyme"/>
    <property type="match status" value="1"/>
</dbReference>
<comment type="similarity">
    <text evidence="17">In the N-terminal section; belongs to the thiamine-phosphate synthase family.</text>
</comment>
<dbReference type="NCBIfam" id="TIGR00693">
    <property type="entry name" value="thiE"/>
    <property type="match status" value="1"/>
</dbReference>
<comment type="catalytic activity">
    <reaction evidence="1">
        <text>5-(2-hydroxyethyl)-4-methylthiazole + ATP = 4-methyl-5-(2-phosphooxyethyl)-thiazole + ADP + H(+)</text>
        <dbReference type="Rhea" id="RHEA:24212"/>
        <dbReference type="ChEBI" id="CHEBI:15378"/>
        <dbReference type="ChEBI" id="CHEBI:17957"/>
        <dbReference type="ChEBI" id="CHEBI:30616"/>
        <dbReference type="ChEBI" id="CHEBI:58296"/>
        <dbReference type="ChEBI" id="CHEBI:456216"/>
        <dbReference type="EC" id="2.7.1.50"/>
    </reaction>
</comment>
<dbReference type="PANTHER" id="PTHR20857:SF23">
    <property type="entry name" value="THIAMINE BIOSYNTHETIC BIFUNCTIONAL ENZYME"/>
    <property type="match status" value="1"/>
</dbReference>
<dbReference type="GO" id="GO:0005524">
    <property type="term" value="F:ATP binding"/>
    <property type="evidence" value="ECO:0007669"/>
    <property type="project" value="UniProtKB-KW"/>
</dbReference>
<keyword evidence="7" id="KW-0479">Metal-binding</keyword>
<keyword evidence="9" id="KW-0418">Kinase</keyword>
<dbReference type="CDD" id="cd00564">
    <property type="entry name" value="TMP_TenI"/>
    <property type="match status" value="1"/>
</dbReference>
<dbReference type="Pfam" id="PF02110">
    <property type="entry name" value="HK"/>
    <property type="match status" value="1"/>
</dbReference>
<dbReference type="Proteomes" id="UP000275385">
    <property type="component" value="Unassembled WGS sequence"/>
</dbReference>
<dbReference type="InterPro" id="IPR029056">
    <property type="entry name" value="Ribokinase-like"/>
</dbReference>
<proteinExistence type="inferred from homology"/>
<dbReference type="EMBL" id="QVQW01000033">
    <property type="protein sequence ID" value="RKU44252.1"/>
    <property type="molecule type" value="Genomic_DNA"/>
</dbReference>
<comment type="pathway">
    <text evidence="5">Cofactor biosynthesis; thiamine diphosphate biosynthesis; thiamine phosphate from 4-amino-2-methyl-5-diphosphomethylpyrimidine and 4-methyl-5-(2-phosphoethyl)-thiazole: step 1/1.</text>
</comment>
<evidence type="ECO:0000256" key="15">
    <source>
        <dbReference type="ARBA" id="ARBA00047883"/>
    </source>
</evidence>
<dbReference type="CDD" id="cd01170">
    <property type="entry name" value="THZ_kinase"/>
    <property type="match status" value="1"/>
</dbReference>
<keyword evidence="8" id="KW-0547">Nucleotide-binding</keyword>
<protein>
    <recommendedName>
        <fullName evidence="18">Thiamine phosphate synthase/TenI domain-containing protein</fullName>
    </recommendedName>
</protein>
<dbReference type="Gene3D" id="3.20.20.70">
    <property type="entry name" value="Aldolase class I"/>
    <property type="match status" value="1"/>
</dbReference>
<evidence type="ECO:0000256" key="13">
    <source>
        <dbReference type="ARBA" id="ARBA00047334"/>
    </source>
</evidence>
<evidence type="ECO:0000256" key="17">
    <source>
        <dbReference type="ARBA" id="ARBA00061283"/>
    </source>
</evidence>
<comment type="caution">
    <text evidence="19">The sequence shown here is derived from an EMBL/GenBank/DDBJ whole genome shotgun (WGS) entry which is preliminary data.</text>
</comment>
<dbReference type="PRINTS" id="PR01099">
    <property type="entry name" value="HYETHTZKNASE"/>
</dbReference>
<dbReference type="InterPro" id="IPR000417">
    <property type="entry name" value="Hyethyz_kinase"/>
</dbReference>
<dbReference type="SUPFAM" id="SSF53613">
    <property type="entry name" value="Ribokinase-like"/>
    <property type="match status" value="1"/>
</dbReference>
<organism evidence="19 20">
    <name type="scientific">Coniochaeta pulveracea</name>
    <dbReference type="NCBI Taxonomy" id="177199"/>
    <lineage>
        <taxon>Eukaryota</taxon>
        <taxon>Fungi</taxon>
        <taxon>Dikarya</taxon>
        <taxon>Ascomycota</taxon>
        <taxon>Pezizomycotina</taxon>
        <taxon>Sordariomycetes</taxon>
        <taxon>Sordariomycetidae</taxon>
        <taxon>Coniochaetales</taxon>
        <taxon>Coniochaetaceae</taxon>
        <taxon>Coniochaeta</taxon>
    </lineage>
</organism>
<dbReference type="GO" id="GO:0009229">
    <property type="term" value="P:thiamine diphosphate biosynthetic process"/>
    <property type="evidence" value="ECO:0007669"/>
    <property type="project" value="UniProtKB-UniPathway"/>
</dbReference>
<evidence type="ECO:0000313" key="19">
    <source>
        <dbReference type="EMBL" id="RKU44252.1"/>
    </source>
</evidence>
<accession>A0A420Y8P9</accession>
<dbReference type="InterPro" id="IPR034291">
    <property type="entry name" value="TMP_synthase"/>
</dbReference>
<dbReference type="AlphaFoldDB" id="A0A420Y8P9"/>
<keyword evidence="20" id="KW-1185">Reference proteome</keyword>
<name>A0A420Y8P9_9PEZI</name>
<comment type="similarity">
    <text evidence="16">In the C-terminal section; belongs to the Thz kinase family.</text>
</comment>
<dbReference type="OrthoDB" id="4994at2759"/>
<dbReference type="PANTHER" id="PTHR20857">
    <property type="entry name" value="THIAMINE-PHOSPHATE PYROPHOSPHORYLASE"/>
    <property type="match status" value="1"/>
</dbReference>
<comment type="function">
    <text evidence="3">Condenses 4-methyl-5-(beta-hydroxyethyl)thiazole monophosphate (THZ-P) and 2-methyl-4-amino-5-hydroxymethyl pyrimidine pyrophosphate (HMP-PP) to form thiamine monophosphate (TMP).</text>
</comment>
<dbReference type="Pfam" id="PF02581">
    <property type="entry name" value="TMP-TENI"/>
    <property type="match status" value="1"/>
</dbReference>
<evidence type="ECO:0000256" key="3">
    <source>
        <dbReference type="ARBA" id="ARBA00003814"/>
    </source>
</evidence>
<dbReference type="HAMAP" id="MF_00228">
    <property type="entry name" value="Thz_kinase"/>
    <property type="match status" value="1"/>
</dbReference>
<keyword evidence="12" id="KW-0784">Thiamine biosynthesis</keyword>
<dbReference type="InterPro" id="IPR036206">
    <property type="entry name" value="ThiamineP_synth_sf"/>
</dbReference>